<dbReference type="Pfam" id="PF09794">
    <property type="entry name" value="Avl9"/>
    <property type="match status" value="1"/>
</dbReference>
<feature type="compositionally biased region" description="Basic and acidic residues" evidence="2">
    <location>
        <begin position="155"/>
        <end position="193"/>
    </location>
</feature>
<dbReference type="PANTHER" id="PTHR31017:SF1">
    <property type="entry name" value="LATE SECRETORY PATHWAY PROTEIN AVL9 HOMOLOG"/>
    <property type="match status" value="1"/>
</dbReference>
<dbReference type="Gene3D" id="3.40.50.11500">
    <property type="match status" value="1"/>
</dbReference>
<accession>A0AAV7YFF5</accession>
<dbReference type="EMBL" id="JANTQA010000063">
    <property type="protein sequence ID" value="KAJ3427414.1"/>
    <property type="molecule type" value="Genomic_DNA"/>
</dbReference>
<dbReference type="SMART" id="SM00799">
    <property type="entry name" value="DENN"/>
    <property type="match status" value="1"/>
</dbReference>
<evidence type="ECO:0000313" key="5">
    <source>
        <dbReference type="Proteomes" id="UP001146793"/>
    </source>
</evidence>
<dbReference type="PROSITE" id="PS50211">
    <property type="entry name" value="DENN"/>
    <property type="match status" value="1"/>
</dbReference>
<reference evidence="4" key="1">
    <citation type="submission" date="2022-08" db="EMBL/GenBank/DDBJ databases">
        <title>Novel sulphate-reducing endosymbionts in the free-living metamonad Anaeramoeba.</title>
        <authorList>
            <person name="Jerlstrom-Hultqvist J."/>
            <person name="Cepicka I."/>
            <person name="Gallot-Lavallee L."/>
            <person name="Salas-Leiva D."/>
            <person name="Curtis B.A."/>
            <person name="Zahonova K."/>
            <person name="Pipaliya S."/>
            <person name="Dacks J."/>
            <person name="Roger A.J."/>
        </authorList>
    </citation>
    <scope>NUCLEOTIDE SEQUENCE</scope>
    <source>
        <strain evidence="4">Busselton2</strain>
    </source>
</reference>
<dbReference type="InterPro" id="IPR018307">
    <property type="entry name" value="ABL9/DENND6_dom"/>
</dbReference>
<organism evidence="4 5">
    <name type="scientific">Anaeramoeba flamelloides</name>
    <dbReference type="NCBI Taxonomy" id="1746091"/>
    <lineage>
        <taxon>Eukaryota</taxon>
        <taxon>Metamonada</taxon>
        <taxon>Anaeramoebidae</taxon>
        <taxon>Anaeramoeba</taxon>
    </lineage>
</organism>
<evidence type="ECO:0000256" key="2">
    <source>
        <dbReference type="SAM" id="MobiDB-lite"/>
    </source>
</evidence>
<feature type="region of interest" description="Disordered" evidence="2">
    <location>
        <begin position="144"/>
        <end position="193"/>
    </location>
</feature>
<comment type="similarity">
    <text evidence="1">Belongs to the AVL9 family.</text>
</comment>
<feature type="region of interest" description="Disordered" evidence="2">
    <location>
        <begin position="672"/>
        <end position="733"/>
    </location>
</feature>
<gene>
    <name evidence="4" type="ORF">M0812_26999</name>
</gene>
<dbReference type="Proteomes" id="UP001146793">
    <property type="component" value="Unassembled WGS sequence"/>
</dbReference>
<feature type="compositionally biased region" description="Basic and acidic residues" evidence="2">
    <location>
        <begin position="463"/>
        <end position="506"/>
    </location>
</feature>
<dbReference type="InterPro" id="IPR001194">
    <property type="entry name" value="cDENN_dom"/>
</dbReference>
<evidence type="ECO:0000313" key="4">
    <source>
        <dbReference type="EMBL" id="KAJ3427414.1"/>
    </source>
</evidence>
<dbReference type="AlphaFoldDB" id="A0AAV7YFF5"/>
<protein>
    <submittedName>
        <fullName evidence="4">Late secretory pathway protein avl9-related</fullName>
    </submittedName>
</protein>
<dbReference type="InterPro" id="IPR037516">
    <property type="entry name" value="Tripartite_DENN"/>
</dbReference>
<evidence type="ECO:0000256" key="1">
    <source>
        <dbReference type="ARBA" id="ARBA00038178"/>
    </source>
</evidence>
<comment type="caution">
    <text evidence="4">The sequence shown here is derived from an EMBL/GenBank/DDBJ whole genome shotgun (WGS) entry which is preliminary data.</text>
</comment>
<sequence length="733" mass="86188">MTAIQHIVICNFDHEVGNVVEYSYPSLPTSFKYKDELAFLSLPSNSNFEGVNVLYFTLGNYYCISAFGMLSREFLSQNEQNISKTTRNYVQKSVVVMTHLPLFSSIAAKLKIIVDAWFEQHTFQDRTLIHDLYKILNQSISPQKNIRPKSKKNSQVKEQEKEKEKEKENNQNENEKEKEKEEKKENEKEKKKEEYASDITDQLMFELPLRTLWKTLLGKNILMILKAMLLEKKILFYSKSADVVSECVITFMSLLPDFYLFLCPKKYSKIVKRNRYKKVFKKTQEANKKKKKKKKSISNQLLIVPENFGFPLHILSNAIYFSPLINICQLDEIKKQYGAFIIGSNNILLTENNILKIDMVINIDSGAIDIHDQNLTKSINCSISEKKHLKEIDNIVKNNYNQGQWIGSHSWIKQNMYNYFFRMVLDISRFSNVTKLKSKTLNKLNNSNNKLVSQKEQQNKNQNSEKQREEENQKQKSEKQREEEKQKQNSEKQKQNSGKQREEGKTHHQKTKKKLRIDLEKLFFLWDNLGKYNDNFIQSWTKTRNFQKWVFESPSELRNLHYSFNFQNVDIIDDIGEKITTFGSILGKKALNMKDKVGETLSEIIPTGKFNKEQDEQKVKELKLQKQKQRHTQLLCEVGVDPELAEWAVLETKGKDFFLALDRVLDIEMKEEEEKRKLRKRGKSKFNKRKSNKTNTPIPKNLGGSIWSEIKSKDNEKPKRKTKKEINIINNKK</sequence>
<dbReference type="PANTHER" id="PTHR31017">
    <property type="entry name" value="LATE SECRETORY PATHWAY PROTEIN AVL9-RELATED"/>
    <property type="match status" value="1"/>
</dbReference>
<evidence type="ECO:0000259" key="3">
    <source>
        <dbReference type="PROSITE" id="PS50211"/>
    </source>
</evidence>
<name>A0AAV7YFF5_9EUKA</name>
<feature type="domain" description="UDENN" evidence="3">
    <location>
        <begin position="5"/>
        <end position="497"/>
    </location>
</feature>
<feature type="region of interest" description="Disordered" evidence="2">
    <location>
        <begin position="441"/>
        <end position="512"/>
    </location>
</feature>
<feature type="compositionally biased region" description="Low complexity" evidence="2">
    <location>
        <begin position="441"/>
        <end position="462"/>
    </location>
</feature>
<dbReference type="GO" id="GO:0005737">
    <property type="term" value="C:cytoplasm"/>
    <property type="evidence" value="ECO:0007669"/>
    <property type="project" value="TreeGrafter"/>
</dbReference>
<proteinExistence type="inferred from homology"/>
<dbReference type="InterPro" id="IPR051731">
    <property type="entry name" value="DENND11/AVL9_GEFs"/>
</dbReference>
<dbReference type="InterPro" id="IPR043153">
    <property type="entry name" value="DENN_C"/>
</dbReference>
<feature type="compositionally biased region" description="Basic residues" evidence="2">
    <location>
        <begin position="677"/>
        <end position="692"/>
    </location>
</feature>